<gene>
    <name evidence="1" type="ORF">H9981_10990</name>
</gene>
<dbReference type="Proteomes" id="UP000824243">
    <property type="component" value="Unassembled WGS sequence"/>
</dbReference>
<dbReference type="AlphaFoldDB" id="A0A9D1VZQ4"/>
<organism evidence="1 2">
    <name type="scientific">Candidatus Mediterraneibacter caccavium</name>
    <dbReference type="NCBI Taxonomy" id="2838661"/>
    <lineage>
        <taxon>Bacteria</taxon>
        <taxon>Bacillati</taxon>
        <taxon>Bacillota</taxon>
        <taxon>Clostridia</taxon>
        <taxon>Lachnospirales</taxon>
        <taxon>Lachnospiraceae</taxon>
        <taxon>Mediterraneibacter</taxon>
    </lineage>
</organism>
<accession>A0A9D1VZQ4</accession>
<sequence>MKEVFKRKYRALHGAAKMWMLLLVIMIIPAMAAGCGKQETEEDKGSLSPQADEDSEWMGLNSPELMQEILNARNDPDMQGAQDEQKVLEKVYIEGTSILCGVYRAEEGEYARVIGPELCLYPNGEGSFHVHSASSYIACGTYKADGGKLILADEFSDKPQDRYVFEIAGNKLIFRAEKSAEVWDYGPGTAEDGMVFVYDEEETEWYMADDLD</sequence>
<reference evidence="1" key="1">
    <citation type="journal article" date="2021" name="PeerJ">
        <title>Extensive microbial diversity within the chicken gut microbiome revealed by metagenomics and culture.</title>
        <authorList>
            <person name="Gilroy R."/>
            <person name="Ravi A."/>
            <person name="Getino M."/>
            <person name="Pursley I."/>
            <person name="Horton D.L."/>
            <person name="Alikhan N.F."/>
            <person name="Baker D."/>
            <person name="Gharbi K."/>
            <person name="Hall N."/>
            <person name="Watson M."/>
            <person name="Adriaenssens E.M."/>
            <person name="Foster-Nyarko E."/>
            <person name="Jarju S."/>
            <person name="Secka A."/>
            <person name="Antonio M."/>
            <person name="Oren A."/>
            <person name="Chaudhuri R.R."/>
            <person name="La Ragione R."/>
            <person name="Hildebrand F."/>
            <person name="Pallen M.J."/>
        </authorList>
    </citation>
    <scope>NUCLEOTIDE SEQUENCE</scope>
    <source>
        <strain evidence="1">ChiSjej5B23-15282</strain>
    </source>
</reference>
<dbReference type="EMBL" id="DXFA01000180">
    <property type="protein sequence ID" value="HIX49513.1"/>
    <property type="molecule type" value="Genomic_DNA"/>
</dbReference>
<name>A0A9D1VZQ4_9FIRM</name>
<evidence type="ECO:0000313" key="1">
    <source>
        <dbReference type="EMBL" id="HIX49513.1"/>
    </source>
</evidence>
<reference evidence="1" key="2">
    <citation type="submission" date="2021-04" db="EMBL/GenBank/DDBJ databases">
        <authorList>
            <person name="Gilroy R."/>
        </authorList>
    </citation>
    <scope>NUCLEOTIDE SEQUENCE</scope>
    <source>
        <strain evidence="1">ChiSjej5B23-15282</strain>
    </source>
</reference>
<evidence type="ECO:0000313" key="2">
    <source>
        <dbReference type="Proteomes" id="UP000824243"/>
    </source>
</evidence>
<dbReference type="PROSITE" id="PS51257">
    <property type="entry name" value="PROKAR_LIPOPROTEIN"/>
    <property type="match status" value="1"/>
</dbReference>
<comment type="caution">
    <text evidence="1">The sequence shown here is derived from an EMBL/GenBank/DDBJ whole genome shotgun (WGS) entry which is preliminary data.</text>
</comment>
<protein>
    <submittedName>
        <fullName evidence="1">Uncharacterized protein</fullName>
    </submittedName>
</protein>
<proteinExistence type="predicted"/>